<reference evidence="2 3" key="1">
    <citation type="journal article" date="2010" name="Nature">
        <title>Nitrite-driven anaerobic methane oxidation by oxygenic bacteria.</title>
        <authorList>
            <person name="Ettwig K.F."/>
            <person name="Butler M.K."/>
            <person name="Le Paslier D."/>
            <person name="Pelletier E."/>
            <person name="Mangenot S."/>
            <person name="Kuypers M.M.M."/>
            <person name="Schreiber F."/>
            <person name="Dutilh B.E."/>
            <person name="Zedelius J."/>
            <person name="de Beer D."/>
            <person name="Gloerich J."/>
            <person name="Wessels H.J.C.T."/>
            <person name="van Allen T."/>
            <person name="Luesken F."/>
            <person name="Wu M."/>
            <person name="van de Pas-Schoonen K.T."/>
            <person name="Op den Camp H.J.M."/>
            <person name="Janssen-Megens E.M."/>
            <person name="Francoijs K-J."/>
            <person name="Stunnenberg H."/>
            <person name="Weissenbach J."/>
            <person name="Jetten M.S.M."/>
            <person name="Strous M."/>
        </authorList>
    </citation>
    <scope>NUCLEOTIDE SEQUENCE [LARGE SCALE GENOMIC DNA]</scope>
</reference>
<dbReference type="EMBL" id="FP565575">
    <property type="protein sequence ID" value="CBE67153.1"/>
    <property type="molecule type" value="Genomic_DNA"/>
</dbReference>
<dbReference type="KEGG" id="mox:DAMO_0027"/>
<gene>
    <name evidence="2" type="ORF">DAMO_0027</name>
</gene>
<evidence type="ECO:0000313" key="2">
    <source>
        <dbReference type="EMBL" id="CBE67153.1"/>
    </source>
</evidence>
<evidence type="ECO:0000313" key="3">
    <source>
        <dbReference type="Proteomes" id="UP000006898"/>
    </source>
</evidence>
<proteinExistence type="predicted"/>
<evidence type="ECO:0000256" key="1">
    <source>
        <dbReference type="SAM" id="MobiDB-lite"/>
    </source>
</evidence>
<protein>
    <submittedName>
        <fullName evidence="2">Uncharacterized protein</fullName>
    </submittedName>
</protein>
<name>D5MHM0_METO1</name>
<dbReference type="STRING" id="671143.DAMO_0027"/>
<feature type="compositionally biased region" description="Basic and acidic residues" evidence="1">
    <location>
        <begin position="1"/>
        <end position="19"/>
    </location>
</feature>
<organism evidence="2 3">
    <name type="scientific">Methylomirabilis oxygeniifera</name>
    <dbReference type="NCBI Taxonomy" id="671143"/>
    <lineage>
        <taxon>Bacteria</taxon>
        <taxon>Candidatus Methylomirabilota</taxon>
        <taxon>Candidatus Methylomirabilia</taxon>
        <taxon>Candidatus Methylomirabilales</taxon>
        <taxon>Candidatus Methylomirabilaceae</taxon>
        <taxon>Candidatus Methylomirabilis</taxon>
    </lineage>
</organism>
<dbReference type="AlphaFoldDB" id="D5MHM0"/>
<accession>D5MHM0</accession>
<dbReference type="Proteomes" id="UP000006898">
    <property type="component" value="Chromosome"/>
</dbReference>
<sequence>MQRTEKAECEPLNGRDEQRGTAIVAKALPQACAGE</sequence>
<feature type="region of interest" description="Disordered" evidence="1">
    <location>
        <begin position="1"/>
        <end position="21"/>
    </location>
</feature>
<dbReference type="HOGENOM" id="CLU_3363980_0_0_0"/>